<dbReference type="OrthoDB" id="4376307at2"/>
<proteinExistence type="predicted"/>
<dbReference type="PATRIC" id="fig|710421.3.peg.2206"/>
<dbReference type="Proteomes" id="UP000006057">
    <property type="component" value="Chromosome"/>
</dbReference>
<dbReference type="HOGENOM" id="CLU_1968114_0_0_11"/>
<evidence type="ECO:0000313" key="2">
    <source>
        <dbReference type="EMBL" id="AFM16989.1"/>
    </source>
</evidence>
<evidence type="ECO:0000259" key="1">
    <source>
        <dbReference type="Pfam" id="PF12728"/>
    </source>
</evidence>
<dbReference type="InterPro" id="IPR009061">
    <property type="entry name" value="DNA-bd_dom_put_sf"/>
</dbReference>
<reference evidence="2 3" key="1">
    <citation type="submission" date="2012-06" db="EMBL/GenBank/DDBJ databases">
        <title>Complete sequence of chromosome of Mycobacterium chubuense NBB4.</title>
        <authorList>
            <consortium name="US DOE Joint Genome Institute"/>
            <person name="Lucas S."/>
            <person name="Han J."/>
            <person name="Lapidus A."/>
            <person name="Cheng J.-F."/>
            <person name="Goodwin L."/>
            <person name="Pitluck S."/>
            <person name="Peters L."/>
            <person name="Mikhailova N."/>
            <person name="Teshima H."/>
            <person name="Detter J.C."/>
            <person name="Han C."/>
            <person name="Tapia R."/>
            <person name="Land M."/>
            <person name="Hauser L."/>
            <person name="Kyrpides N."/>
            <person name="Ivanova N."/>
            <person name="Pagani I."/>
            <person name="Mattes T."/>
            <person name="Holmes A."/>
            <person name="Rutledge P."/>
            <person name="Paulsen I."/>
            <person name="Coleman N."/>
            <person name="Woyke T."/>
        </authorList>
    </citation>
    <scope>NUCLEOTIDE SEQUENCE [LARGE SCALE GENOMIC DNA]</scope>
    <source>
        <strain evidence="2 3">NBB4</strain>
    </source>
</reference>
<dbReference type="AlphaFoldDB" id="I4BI82"/>
<dbReference type="STRING" id="710421.Mycch_2206"/>
<sequence length="131" mass="14343">MIDRVNGVVLEAVDAKYLLDALDVLLQGRRASPRLADFIDRLRRTAEKLSPAQENTHATVREIGGPHDSGHAGLYDLVDSSEAARILGCTPANVRDLARRGRLPRHRAGGRWLYPARSVAALAERRAATRG</sequence>
<dbReference type="RefSeq" id="WP_014815469.1">
    <property type="nucleotide sequence ID" value="NC_018027.1"/>
</dbReference>
<accession>I4BI82</accession>
<name>I4BI82_MYCCN</name>
<organism evidence="2 3">
    <name type="scientific">Mycolicibacterium chubuense (strain NBB4)</name>
    <name type="common">Mycobacterium chubuense</name>
    <dbReference type="NCBI Taxonomy" id="710421"/>
    <lineage>
        <taxon>Bacteria</taxon>
        <taxon>Bacillati</taxon>
        <taxon>Actinomycetota</taxon>
        <taxon>Actinomycetes</taxon>
        <taxon>Mycobacteriales</taxon>
        <taxon>Mycobacteriaceae</taxon>
        <taxon>Mycolicibacterium</taxon>
    </lineage>
</organism>
<feature type="domain" description="Helix-turn-helix" evidence="1">
    <location>
        <begin position="79"/>
        <end position="126"/>
    </location>
</feature>
<dbReference type="Pfam" id="PF12728">
    <property type="entry name" value="HTH_17"/>
    <property type="match status" value="1"/>
</dbReference>
<dbReference type="SUPFAM" id="SSF46955">
    <property type="entry name" value="Putative DNA-binding domain"/>
    <property type="match status" value="1"/>
</dbReference>
<dbReference type="EMBL" id="CP003053">
    <property type="protein sequence ID" value="AFM16989.1"/>
    <property type="molecule type" value="Genomic_DNA"/>
</dbReference>
<dbReference type="eggNOG" id="ENOG5031WAM">
    <property type="taxonomic scope" value="Bacteria"/>
</dbReference>
<keyword evidence="3" id="KW-1185">Reference proteome</keyword>
<dbReference type="InterPro" id="IPR041657">
    <property type="entry name" value="HTH_17"/>
</dbReference>
<dbReference type="KEGG" id="mcb:Mycch_2206"/>
<protein>
    <recommendedName>
        <fullName evidence="1">Helix-turn-helix domain-containing protein</fullName>
    </recommendedName>
</protein>
<evidence type="ECO:0000313" key="3">
    <source>
        <dbReference type="Proteomes" id="UP000006057"/>
    </source>
</evidence>
<gene>
    <name evidence="2" type="ordered locus">Mycch_2206</name>
</gene>